<dbReference type="AlphaFoldDB" id="A0A239HJN7"/>
<evidence type="ECO:0000256" key="1">
    <source>
        <dbReference type="ARBA" id="ARBA00006484"/>
    </source>
</evidence>
<dbReference type="Pfam" id="PF00106">
    <property type="entry name" value="adh_short"/>
    <property type="match status" value="1"/>
</dbReference>
<keyword evidence="2" id="KW-0560">Oxidoreductase</keyword>
<keyword evidence="4" id="KW-1185">Reference proteome</keyword>
<dbReference type="PANTHER" id="PTHR24320:SF148">
    <property type="entry name" value="NAD(P)-BINDING ROSSMANN-FOLD SUPERFAMILY PROTEIN"/>
    <property type="match status" value="1"/>
</dbReference>
<evidence type="ECO:0000313" key="3">
    <source>
        <dbReference type="EMBL" id="SNS81619.1"/>
    </source>
</evidence>
<dbReference type="OrthoDB" id="4577644at2"/>
<dbReference type="EMBL" id="FZOO01000008">
    <property type="protein sequence ID" value="SNS81619.1"/>
    <property type="molecule type" value="Genomic_DNA"/>
</dbReference>
<organism evidence="3 4">
    <name type="scientific">Geodermatophilus pulveris</name>
    <dbReference type="NCBI Taxonomy" id="1564159"/>
    <lineage>
        <taxon>Bacteria</taxon>
        <taxon>Bacillati</taxon>
        <taxon>Actinomycetota</taxon>
        <taxon>Actinomycetes</taxon>
        <taxon>Geodermatophilales</taxon>
        <taxon>Geodermatophilaceae</taxon>
        <taxon>Geodermatophilus</taxon>
    </lineage>
</organism>
<comment type="similarity">
    <text evidence="1">Belongs to the short-chain dehydrogenases/reductases (SDR) family.</text>
</comment>
<dbReference type="NCBIfam" id="NF004846">
    <property type="entry name" value="PRK06197.1"/>
    <property type="match status" value="1"/>
</dbReference>
<dbReference type="CDD" id="cd05327">
    <property type="entry name" value="retinol-DH_like_SDR_c_like"/>
    <property type="match status" value="1"/>
</dbReference>
<gene>
    <name evidence="3" type="ORF">SAMN06893096_108147</name>
</gene>
<dbReference type="InterPro" id="IPR002347">
    <property type="entry name" value="SDR_fam"/>
</dbReference>
<dbReference type="GO" id="GO:0016491">
    <property type="term" value="F:oxidoreductase activity"/>
    <property type="evidence" value="ECO:0007669"/>
    <property type="project" value="UniProtKB-KW"/>
</dbReference>
<reference evidence="4" key="1">
    <citation type="submission" date="2017-06" db="EMBL/GenBank/DDBJ databases">
        <authorList>
            <person name="Varghese N."/>
            <person name="Submissions S."/>
        </authorList>
    </citation>
    <scope>NUCLEOTIDE SEQUENCE [LARGE SCALE GENOMIC DNA]</scope>
    <source>
        <strain evidence="4">DSM 46839</strain>
    </source>
</reference>
<proteinExistence type="inferred from homology"/>
<accession>A0A239HJN7</accession>
<dbReference type="PANTHER" id="PTHR24320">
    <property type="entry name" value="RETINOL DEHYDROGENASE"/>
    <property type="match status" value="1"/>
</dbReference>
<evidence type="ECO:0000313" key="4">
    <source>
        <dbReference type="Proteomes" id="UP000198373"/>
    </source>
</evidence>
<sequence>MTSRWTTADIPSQAGRTAVVTGATSGLGLVTARELAAAGARVVLAVRDTGRGAAVAAGLAGDVEVRRLDLADLASVRAFAEAWRGPLDVLVNNAGIMMVPAGRTADGFELQFGTNHLGPFALTNLLLPQVTDRVVTVASGAHRMGEISLDDPNWERRRYSPERAYGQSKLANLLFTLELQRRLTAAGSPVRALAAHPGWSATNLQSRTGNRAKDGVMAVGNRLLAMDAEQGALPLLFAATADLPGGSYTGPDGPLEMRGYPTLVGRSRAASDLATAARLWTASAELTGTDVPTTLGAASR</sequence>
<dbReference type="Gene3D" id="3.40.50.720">
    <property type="entry name" value="NAD(P)-binding Rossmann-like Domain"/>
    <property type="match status" value="1"/>
</dbReference>
<dbReference type="RefSeq" id="WP_089306642.1">
    <property type="nucleotide sequence ID" value="NZ_FZOO01000008.1"/>
</dbReference>
<evidence type="ECO:0000256" key="2">
    <source>
        <dbReference type="ARBA" id="ARBA00023002"/>
    </source>
</evidence>
<dbReference type="SUPFAM" id="SSF51735">
    <property type="entry name" value="NAD(P)-binding Rossmann-fold domains"/>
    <property type="match status" value="1"/>
</dbReference>
<dbReference type="PRINTS" id="PR00081">
    <property type="entry name" value="GDHRDH"/>
</dbReference>
<protein>
    <submittedName>
        <fullName evidence="3">Short-chain dehydrogenase</fullName>
    </submittedName>
</protein>
<name>A0A239HJN7_9ACTN</name>
<dbReference type="Proteomes" id="UP000198373">
    <property type="component" value="Unassembled WGS sequence"/>
</dbReference>
<dbReference type="InterPro" id="IPR036291">
    <property type="entry name" value="NAD(P)-bd_dom_sf"/>
</dbReference>